<proteinExistence type="predicted"/>
<protein>
    <recommendedName>
        <fullName evidence="2">PiggyBac transposable element-derived protein domain-containing protein</fullName>
    </recommendedName>
</protein>
<dbReference type="Pfam" id="PF13843">
    <property type="entry name" value="DDE_Tnp_1_7"/>
    <property type="match status" value="1"/>
</dbReference>
<sequence length="578" mass="67283">MWSYESEQARLQELLELEILNDEGQGIAYDDHSDTDQSDEEEDRVEQQNENSDTEQDISDDEEMGEESPNSRLSFYGKDKVTRWRKVVSHPKTRKTRQMNIVKRLPGSSLTTRNLREPLEIWEYFFNDEILDIIVECTNEYIESVRNNFMRKRDATPTNLIEIRAFIGVIYMAGVYHANRLNAEDLWSNDGSGVEIFRLAMSLQRFRFLIRCLRFDSKETRAMRRETDKLAPIRNVFDRFVANCQNGFHHSEFVTVDEMLAGFRGKCSFRQYIPSKPNKYGLKILALCDAKLFYTSKMEIYVGTQPDGAYKVSNSPFDVVLRLCKHIFGSGRNITMDNWFTSIPLVKKLLDHNLTVIGTIRKNKRELPLEFSQPAERPQHTSMFGFSQGCTLVSYIPKKKKNVLLLSSMHDRDEIDSETYVNKPVMITDYNRTKGGVDTVDKLTASYNCSRNTRRWPMVVFYNLLNVAGINSQVVYVSNNPDKKILRRRFLRQLGNDLVKPHLQVRSAMINIPRTLKLRLQEITGMNIEPEVPQPVLPGRCAYCTSKKNRKTRFQCHRCNKYMCLEHIIGVCQECREN</sequence>
<dbReference type="InParanoid" id="A0A5N4B6B3"/>
<feature type="region of interest" description="Disordered" evidence="1">
    <location>
        <begin position="22"/>
        <end position="74"/>
    </location>
</feature>
<dbReference type="Proteomes" id="UP000327044">
    <property type="component" value="Unassembled WGS sequence"/>
</dbReference>
<gene>
    <name evidence="3" type="ORF">PPYR_02064</name>
</gene>
<comment type="caution">
    <text evidence="3">The sequence shown here is derived from an EMBL/GenBank/DDBJ whole genome shotgun (WGS) entry which is preliminary data.</text>
</comment>
<feature type="domain" description="PiggyBac transposable element-derived protein" evidence="2">
    <location>
        <begin position="118"/>
        <end position="472"/>
    </location>
</feature>
<dbReference type="AlphaFoldDB" id="A0A5N4B6B3"/>
<evidence type="ECO:0000313" key="4">
    <source>
        <dbReference type="Proteomes" id="UP000327044"/>
    </source>
</evidence>
<dbReference type="OrthoDB" id="6077919at2759"/>
<evidence type="ECO:0000256" key="1">
    <source>
        <dbReference type="SAM" id="MobiDB-lite"/>
    </source>
</evidence>
<organism evidence="3 4">
    <name type="scientific">Photinus pyralis</name>
    <name type="common">Common eastern firefly</name>
    <name type="synonym">Lampyris pyralis</name>
    <dbReference type="NCBI Taxonomy" id="7054"/>
    <lineage>
        <taxon>Eukaryota</taxon>
        <taxon>Metazoa</taxon>
        <taxon>Ecdysozoa</taxon>
        <taxon>Arthropoda</taxon>
        <taxon>Hexapoda</taxon>
        <taxon>Insecta</taxon>
        <taxon>Pterygota</taxon>
        <taxon>Neoptera</taxon>
        <taxon>Endopterygota</taxon>
        <taxon>Coleoptera</taxon>
        <taxon>Polyphaga</taxon>
        <taxon>Elateriformia</taxon>
        <taxon>Elateroidea</taxon>
        <taxon>Lampyridae</taxon>
        <taxon>Lampyrinae</taxon>
        <taxon>Photinus</taxon>
    </lineage>
</organism>
<evidence type="ECO:0000313" key="3">
    <source>
        <dbReference type="EMBL" id="KAB0805094.1"/>
    </source>
</evidence>
<dbReference type="PANTHER" id="PTHR46599:SF6">
    <property type="entry name" value="DUAL SPECIFICITY PHOSPHATASE 26"/>
    <property type="match status" value="1"/>
</dbReference>
<dbReference type="InterPro" id="IPR029526">
    <property type="entry name" value="PGBD"/>
</dbReference>
<name>A0A5N4B6B3_PHOPY</name>
<dbReference type="PANTHER" id="PTHR46599">
    <property type="entry name" value="PIGGYBAC TRANSPOSABLE ELEMENT-DERIVED PROTEIN 4"/>
    <property type="match status" value="1"/>
</dbReference>
<evidence type="ECO:0000259" key="2">
    <source>
        <dbReference type="Pfam" id="PF13843"/>
    </source>
</evidence>
<keyword evidence="4" id="KW-1185">Reference proteome</keyword>
<dbReference type="EMBL" id="VVIM01000001">
    <property type="protein sequence ID" value="KAB0805094.1"/>
    <property type="molecule type" value="Genomic_DNA"/>
</dbReference>
<reference evidence="3 4" key="1">
    <citation type="journal article" date="2018" name="Elife">
        <title>Firefly genomes illuminate parallel origins of bioluminescence in beetles.</title>
        <authorList>
            <person name="Fallon T.R."/>
            <person name="Lower S.E."/>
            <person name="Chang C.H."/>
            <person name="Bessho-Uehara M."/>
            <person name="Martin G.J."/>
            <person name="Bewick A.J."/>
            <person name="Behringer M."/>
            <person name="Debat H.J."/>
            <person name="Wong I."/>
            <person name="Day J.C."/>
            <person name="Suvorov A."/>
            <person name="Silva C.J."/>
            <person name="Stanger-Hall K.F."/>
            <person name="Hall D.W."/>
            <person name="Schmitz R.J."/>
            <person name="Nelson D.R."/>
            <person name="Lewis S.M."/>
            <person name="Shigenobu S."/>
            <person name="Bybee S.M."/>
            <person name="Larracuente A.M."/>
            <person name="Oba Y."/>
            <person name="Weng J.K."/>
        </authorList>
    </citation>
    <scope>NUCLEOTIDE SEQUENCE [LARGE SCALE GENOMIC DNA]</scope>
    <source>
        <strain evidence="3">1611_PpyrPB1</strain>
        <tissue evidence="3">Whole body</tissue>
    </source>
</reference>
<feature type="compositionally biased region" description="Acidic residues" evidence="1">
    <location>
        <begin position="52"/>
        <end position="66"/>
    </location>
</feature>
<accession>A0A5N4B6B3</accession>